<name>A0A3Q0J265_DIACI</name>
<dbReference type="PaxDb" id="121845-A0A3Q0J265"/>
<proteinExistence type="predicted"/>
<reference evidence="2" key="1">
    <citation type="submission" date="2025-08" db="UniProtKB">
        <authorList>
            <consortium name="RefSeq"/>
        </authorList>
    </citation>
    <scope>IDENTIFICATION</scope>
</reference>
<dbReference type="STRING" id="121845.A0A3Q0J265"/>
<dbReference type="Gene3D" id="3.80.10.10">
    <property type="entry name" value="Ribonuclease Inhibitor"/>
    <property type="match status" value="1"/>
</dbReference>
<dbReference type="GO" id="GO:0019005">
    <property type="term" value="C:SCF ubiquitin ligase complex"/>
    <property type="evidence" value="ECO:0007669"/>
    <property type="project" value="TreeGrafter"/>
</dbReference>
<evidence type="ECO:0000313" key="1">
    <source>
        <dbReference type="Proteomes" id="UP000079169"/>
    </source>
</evidence>
<dbReference type="SUPFAM" id="SSF52047">
    <property type="entry name" value="RNI-like"/>
    <property type="match status" value="1"/>
</dbReference>
<dbReference type="PANTHER" id="PTHR13318">
    <property type="entry name" value="PARTNER OF PAIRED, ISOFORM B-RELATED"/>
    <property type="match status" value="1"/>
</dbReference>
<dbReference type="GeneID" id="103513635"/>
<protein>
    <submittedName>
        <fullName evidence="2">F-box/LRR-repeat protein 4-like</fullName>
    </submittedName>
</protein>
<accession>A0A3Q0J265</accession>
<dbReference type="KEGG" id="dci:103513635"/>
<organism evidence="1 2">
    <name type="scientific">Diaphorina citri</name>
    <name type="common">Asian citrus psyllid</name>
    <dbReference type="NCBI Taxonomy" id="121845"/>
    <lineage>
        <taxon>Eukaryota</taxon>
        <taxon>Metazoa</taxon>
        <taxon>Ecdysozoa</taxon>
        <taxon>Arthropoda</taxon>
        <taxon>Hexapoda</taxon>
        <taxon>Insecta</taxon>
        <taxon>Pterygota</taxon>
        <taxon>Neoptera</taxon>
        <taxon>Paraneoptera</taxon>
        <taxon>Hemiptera</taxon>
        <taxon>Sternorrhyncha</taxon>
        <taxon>Psylloidea</taxon>
        <taxon>Psyllidae</taxon>
        <taxon>Diaphorininae</taxon>
        <taxon>Diaphorina</taxon>
    </lineage>
</organism>
<dbReference type="InterPro" id="IPR032675">
    <property type="entry name" value="LRR_dom_sf"/>
</dbReference>
<dbReference type="AlphaFoldDB" id="A0A3Q0J265"/>
<dbReference type="RefSeq" id="XP_026682587.1">
    <property type="nucleotide sequence ID" value="XM_026826786.1"/>
</dbReference>
<dbReference type="Proteomes" id="UP000079169">
    <property type="component" value="Unplaced"/>
</dbReference>
<evidence type="ECO:0000313" key="2">
    <source>
        <dbReference type="RefSeq" id="XP_026682587.1"/>
    </source>
</evidence>
<keyword evidence="1" id="KW-1185">Reference proteome</keyword>
<dbReference type="GO" id="GO:0031146">
    <property type="term" value="P:SCF-dependent proteasomal ubiquitin-dependent protein catabolic process"/>
    <property type="evidence" value="ECO:0007669"/>
    <property type="project" value="TreeGrafter"/>
</dbReference>
<sequence>MDEVAQALGEYNPHLISVDFWKTYSLTPVGVRAIAKCRKLQEVDFGWCLGVSIPGDCLSLLASSCPELRKLFMVALRGILDKDLDPFIQNCKRLEQVDLLGVRSISQEVCLSLGVSIPGDCLSLLASSCPELRKLFMVALRGILDKDLDPFIQNCKRLEQVDLLGVRSISQEVCLR</sequence>
<dbReference type="PANTHER" id="PTHR13318:SF152">
    <property type="entry name" value="F-BOX_LRR-REPEAT PROTEIN 4"/>
    <property type="match status" value="1"/>
</dbReference>
<gene>
    <name evidence="2" type="primary">LOC103513635</name>
</gene>